<dbReference type="Proteomes" id="UP000006038">
    <property type="component" value="Chromosome 8"/>
</dbReference>
<keyword evidence="1" id="KW-1133">Transmembrane helix</keyword>
<keyword evidence="3" id="KW-1185">Reference proteome</keyword>
<evidence type="ECO:0000313" key="2">
    <source>
        <dbReference type="EnsemblPlants" id="OB08G12570.1"/>
    </source>
</evidence>
<reference evidence="2" key="1">
    <citation type="journal article" date="2013" name="Nat. Commun.">
        <title>Whole-genome sequencing of Oryza brachyantha reveals mechanisms underlying Oryza genome evolution.</title>
        <authorList>
            <person name="Chen J."/>
            <person name="Huang Q."/>
            <person name="Gao D."/>
            <person name="Wang J."/>
            <person name="Lang Y."/>
            <person name="Liu T."/>
            <person name="Li B."/>
            <person name="Bai Z."/>
            <person name="Luis Goicoechea J."/>
            <person name="Liang C."/>
            <person name="Chen C."/>
            <person name="Zhang W."/>
            <person name="Sun S."/>
            <person name="Liao Y."/>
            <person name="Zhang X."/>
            <person name="Yang L."/>
            <person name="Song C."/>
            <person name="Wang M."/>
            <person name="Shi J."/>
            <person name="Liu G."/>
            <person name="Liu J."/>
            <person name="Zhou H."/>
            <person name="Zhou W."/>
            <person name="Yu Q."/>
            <person name="An N."/>
            <person name="Chen Y."/>
            <person name="Cai Q."/>
            <person name="Wang B."/>
            <person name="Liu B."/>
            <person name="Min J."/>
            <person name="Huang Y."/>
            <person name="Wu H."/>
            <person name="Li Z."/>
            <person name="Zhang Y."/>
            <person name="Yin Y."/>
            <person name="Song W."/>
            <person name="Jiang J."/>
            <person name="Jackson S.A."/>
            <person name="Wing R.A."/>
            <person name="Wang J."/>
            <person name="Chen M."/>
        </authorList>
    </citation>
    <scope>NUCLEOTIDE SEQUENCE [LARGE SCALE GENOMIC DNA]</scope>
    <source>
        <strain evidence="2">cv. IRGC 101232</strain>
    </source>
</reference>
<dbReference type="Gramene" id="OB08G12570.1">
    <property type="protein sequence ID" value="OB08G12570.1"/>
    <property type="gene ID" value="OB08G12570"/>
</dbReference>
<sequence>MLVCFLSLRQFTVSKISVHILVISTSYAFITVGGKLAFVMCLVENYFSEHDHICIFPVFPHAPDLL</sequence>
<name>J3MQ78_ORYBR</name>
<proteinExistence type="predicted"/>
<accession>J3MQ78</accession>
<dbReference type="EnsemblPlants" id="OB08G12570.1">
    <property type="protein sequence ID" value="OB08G12570.1"/>
    <property type="gene ID" value="OB08G12570"/>
</dbReference>
<protein>
    <submittedName>
        <fullName evidence="2">Uncharacterized protein</fullName>
    </submittedName>
</protein>
<feature type="transmembrane region" description="Helical" evidence="1">
    <location>
        <begin position="20"/>
        <end position="43"/>
    </location>
</feature>
<reference evidence="2" key="2">
    <citation type="submission" date="2013-04" db="UniProtKB">
        <authorList>
            <consortium name="EnsemblPlants"/>
        </authorList>
    </citation>
    <scope>IDENTIFICATION</scope>
</reference>
<keyword evidence="1" id="KW-0812">Transmembrane</keyword>
<evidence type="ECO:0000256" key="1">
    <source>
        <dbReference type="SAM" id="Phobius"/>
    </source>
</evidence>
<organism evidence="2">
    <name type="scientific">Oryza brachyantha</name>
    <name type="common">malo sina</name>
    <dbReference type="NCBI Taxonomy" id="4533"/>
    <lineage>
        <taxon>Eukaryota</taxon>
        <taxon>Viridiplantae</taxon>
        <taxon>Streptophyta</taxon>
        <taxon>Embryophyta</taxon>
        <taxon>Tracheophyta</taxon>
        <taxon>Spermatophyta</taxon>
        <taxon>Magnoliopsida</taxon>
        <taxon>Liliopsida</taxon>
        <taxon>Poales</taxon>
        <taxon>Poaceae</taxon>
        <taxon>BOP clade</taxon>
        <taxon>Oryzoideae</taxon>
        <taxon>Oryzeae</taxon>
        <taxon>Oryzinae</taxon>
        <taxon>Oryza</taxon>
    </lineage>
</organism>
<dbReference type="HOGENOM" id="CLU_2835267_0_0_1"/>
<keyword evidence="1" id="KW-0472">Membrane</keyword>
<dbReference type="AlphaFoldDB" id="J3MQ78"/>
<evidence type="ECO:0000313" key="3">
    <source>
        <dbReference type="Proteomes" id="UP000006038"/>
    </source>
</evidence>